<evidence type="ECO:0000313" key="4">
    <source>
        <dbReference type="Proteomes" id="UP000050975"/>
    </source>
</evidence>
<dbReference type="Gene3D" id="2.60.40.4070">
    <property type="match status" value="1"/>
</dbReference>
<name>A0A0S8JW22_UNCW3</name>
<dbReference type="AlphaFoldDB" id="A0A0S8JW22"/>
<dbReference type="InterPro" id="IPR007484">
    <property type="entry name" value="Peptidase_M28"/>
</dbReference>
<evidence type="ECO:0000313" key="3">
    <source>
        <dbReference type="EMBL" id="KPL13395.1"/>
    </source>
</evidence>
<evidence type="ECO:0000259" key="2">
    <source>
        <dbReference type="Pfam" id="PF13860"/>
    </source>
</evidence>
<feature type="domain" description="Peptidase M28" evidence="1">
    <location>
        <begin position="221"/>
        <end position="405"/>
    </location>
</feature>
<dbReference type="InterPro" id="IPR025965">
    <property type="entry name" value="FlgD/Vpr_Ig-like"/>
</dbReference>
<evidence type="ECO:0008006" key="5">
    <source>
        <dbReference type="Google" id="ProtNLM"/>
    </source>
</evidence>
<proteinExistence type="predicted"/>
<sequence length="537" mass="59794">MIKKMTSLLLITLVFAVADEYLVRVDLNDERLTPLSQHGLKILAELEHTAIVLLTDSEFEKIQPFSHEILDVQPKEADYYLVLPMDSMIDLTVYGDVLLNDGDDYLLKLHGGMLEPLIRQKVMVKRLSFTPMVLQTGRVPSPPDHGAQLPDVFFNYAVQEMIDLVESDTILGNVQRLQDYGTRYSTHDSCFAAAGYIFDKFIAYGCDSVYLQYHETGYAPNVIGVKRGELYPDSIYTVICGHFDATSYLAPAIAPGADDNASGTAAVIEAARVMSDYQFEYSIRYIAFSGEEQGLYGSEHYAQLARSQGDSILGVINGDMIAYSDIQPESLEVFAKTYNPPCEPFADFFIATADTYTTLLTNKRMTTTMVYSDHAPFWDQGYLALCNIEDFWVENPYYHTPGDTIGAGYNDHLFCTEVTKAEIATLALLAIPYGTGIVEFENGKSESTRLMARPSIGKNFFTISLTTQSTDPVDLKIHDVTGRVVKNLVMLASDIGHQLSVKWDGTDNTGQKLPGGIYFLELTEEDATQTAKLVLFR</sequence>
<evidence type="ECO:0000259" key="1">
    <source>
        <dbReference type="Pfam" id="PF04389"/>
    </source>
</evidence>
<dbReference type="PANTHER" id="PTHR12147">
    <property type="entry name" value="METALLOPEPTIDASE M28 FAMILY MEMBER"/>
    <property type="match status" value="1"/>
</dbReference>
<dbReference type="SUPFAM" id="SSF53187">
    <property type="entry name" value="Zn-dependent exopeptidases"/>
    <property type="match status" value="1"/>
</dbReference>
<dbReference type="Pfam" id="PF04389">
    <property type="entry name" value="Peptidase_M28"/>
    <property type="match status" value="1"/>
</dbReference>
<dbReference type="Pfam" id="PF13860">
    <property type="entry name" value="FlgD_ig"/>
    <property type="match status" value="1"/>
</dbReference>
<dbReference type="PANTHER" id="PTHR12147:SF26">
    <property type="entry name" value="PEPTIDASE M28 DOMAIN-CONTAINING PROTEIN"/>
    <property type="match status" value="1"/>
</dbReference>
<dbReference type="Proteomes" id="UP000050975">
    <property type="component" value="Unassembled WGS sequence"/>
</dbReference>
<accession>A0A0S8JW22</accession>
<feature type="domain" description="FlgD/Vpr Ig-like" evidence="2">
    <location>
        <begin position="467"/>
        <end position="526"/>
    </location>
</feature>
<dbReference type="InterPro" id="IPR045175">
    <property type="entry name" value="M28_fam"/>
</dbReference>
<dbReference type="Gene3D" id="3.40.630.10">
    <property type="entry name" value="Zn peptidases"/>
    <property type="match status" value="1"/>
</dbReference>
<protein>
    <recommendedName>
        <fullName evidence="5">Peptidase M28 domain-containing protein</fullName>
    </recommendedName>
</protein>
<organism evidence="3 4">
    <name type="scientific">candidate division WOR_3 bacterium SM1_77</name>
    <dbReference type="NCBI Taxonomy" id="1703778"/>
    <lineage>
        <taxon>Bacteria</taxon>
        <taxon>Bacteria division WOR-3</taxon>
    </lineage>
</organism>
<dbReference type="GO" id="GO:0006508">
    <property type="term" value="P:proteolysis"/>
    <property type="evidence" value="ECO:0007669"/>
    <property type="project" value="InterPro"/>
</dbReference>
<reference evidence="3 4" key="1">
    <citation type="journal article" date="2015" name="Microbiome">
        <title>Genomic resolution of linkages in carbon, nitrogen, and sulfur cycling among widespread estuary sediment bacteria.</title>
        <authorList>
            <person name="Baker B.J."/>
            <person name="Lazar C.S."/>
            <person name="Teske A.P."/>
            <person name="Dick G.J."/>
        </authorList>
    </citation>
    <scope>NUCLEOTIDE SEQUENCE [LARGE SCALE GENOMIC DNA]</scope>
    <source>
        <strain evidence="3">SM1_77</strain>
    </source>
</reference>
<dbReference type="GO" id="GO:0008235">
    <property type="term" value="F:metalloexopeptidase activity"/>
    <property type="evidence" value="ECO:0007669"/>
    <property type="project" value="InterPro"/>
</dbReference>
<gene>
    <name evidence="3" type="ORF">AMJ74_05305</name>
</gene>
<dbReference type="EMBL" id="LJVE01000106">
    <property type="protein sequence ID" value="KPL13395.1"/>
    <property type="molecule type" value="Genomic_DNA"/>
</dbReference>
<comment type="caution">
    <text evidence="3">The sequence shown here is derived from an EMBL/GenBank/DDBJ whole genome shotgun (WGS) entry which is preliminary data.</text>
</comment>